<evidence type="ECO:0008006" key="3">
    <source>
        <dbReference type="Google" id="ProtNLM"/>
    </source>
</evidence>
<reference evidence="1 2" key="1">
    <citation type="journal article" date="2019" name="Int. J. Syst. Evol. Microbiol.">
        <title>The Global Catalogue of Microorganisms (GCM) 10K type strain sequencing project: providing services to taxonomists for standard genome sequencing and annotation.</title>
        <authorList>
            <consortium name="The Broad Institute Genomics Platform"/>
            <consortium name="The Broad Institute Genome Sequencing Center for Infectious Disease"/>
            <person name="Wu L."/>
            <person name="Ma J."/>
        </authorList>
    </citation>
    <scope>NUCLEOTIDE SEQUENCE [LARGE SCALE GENOMIC DNA]</scope>
    <source>
        <strain evidence="1 2">CGMCC 1.12859</strain>
    </source>
</reference>
<keyword evidence="2" id="KW-1185">Reference proteome</keyword>
<sequence>MSREYDKLVRDEIPAIIAADGETPITHAVEGETYEARLFEKLAEETAELRGSPGVEEFADVLEVLDALRQRLGVEEAELERVRAEKAVERGRFDDGVVLERVEGGTDGRA</sequence>
<comment type="caution">
    <text evidence="1">The sequence shown here is derived from an EMBL/GenBank/DDBJ whole genome shotgun (WGS) entry which is preliminary data.</text>
</comment>
<accession>A0ABD6BST4</accession>
<gene>
    <name evidence="1" type="ORF">ACFSAU_09635</name>
</gene>
<dbReference type="Proteomes" id="UP001597139">
    <property type="component" value="Unassembled WGS sequence"/>
</dbReference>
<dbReference type="RefSeq" id="WP_267647213.1">
    <property type="nucleotide sequence ID" value="NZ_JANHGR010000001.1"/>
</dbReference>
<evidence type="ECO:0000313" key="2">
    <source>
        <dbReference type="Proteomes" id="UP001597139"/>
    </source>
</evidence>
<dbReference type="EMBL" id="JBHUCZ010000009">
    <property type="protein sequence ID" value="MFD1567755.1"/>
    <property type="molecule type" value="Genomic_DNA"/>
</dbReference>
<evidence type="ECO:0000313" key="1">
    <source>
        <dbReference type="EMBL" id="MFD1567755.1"/>
    </source>
</evidence>
<dbReference type="InterPro" id="IPR038735">
    <property type="entry name" value="MSMEG_1276-like_NTP-PPase_dom"/>
</dbReference>
<name>A0ABD6BST4_9EURY</name>
<dbReference type="AlphaFoldDB" id="A0ABD6BST4"/>
<dbReference type="CDD" id="cd11532">
    <property type="entry name" value="NTP-PPase_COG4997"/>
    <property type="match status" value="1"/>
</dbReference>
<organism evidence="1 2">
    <name type="scientific">Halolamina litorea</name>
    <dbReference type="NCBI Taxonomy" id="1515593"/>
    <lineage>
        <taxon>Archaea</taxon>
        <taxon>Methanobacteriati</taxon>
        <taxon>Methanobacteriota</taxon>
        <taxon>Stenosarchaea group</taxon>
        <taxon>Halobacteria</taxon>
        <taxon>Halobacteriales</taxon>
        <taxon>Haloferacaceae</taxon>
    </lineage>
</organism>
<protein>
    <recommendedName>
        <fullName evidence="3">Phosphoribosyl-ATP pyrophosphohydrolase</fullName>
    </recommendedName>
</protein>
<proteinExistence type="predicted"/>